<dbReference type="InterPro" id="IPR026444">
    <property type="entry name" value="Secre_tail"/>
</dbReference>
<dbReference type="Proteomes" id="UP000886124">
    <property type="component" value="Unassembled WGS sequence"/>
</dbReference>
<feature type="signal peptide" evidence="2">
    <location>
        <begin position="1"/>
        <end position="20"/>
    </location>
</feature>
<dbReference type="PANTHER" id="PTHR35038">
    <property type="entry name" value="DISSIMILATORY SULFITE REDUCTASE SIRA"/>
    <property type="match status" value="1"/>
</dbReference>
<dbReference type="EMBL" id="DROD01000677">
    <property type="protein sequence ID" value="HHJ53649.1"/>
    <property type="molecule type" value="Genomic_DNA"/>
</dbReference>
<organism evidence="5">
    <name type="scientific">Caldithrix abyssi</name>
    <dbReference type="NCBI Taxonomy" id="187145"/>
    <lineage>
        <taxon>Bacteria</taxon>
        <taxon>Pseudomonadati</taxon>
        <taxon>Calditrichota</taxon>
        <taxon>Calditrichia</taxon>
        <taxon>Calditrichales</taxon>
        <taxon>Calditrichaceae</taxon>
        <taxon>Caldithrix</taxon>
    </lineage>
</organism>
<gene>
    <name evidence="5" type="ORF">ENJ89_10675</name>
</gene>
<dbReference type="InterPro" id="IPR051829">
    <property type="entry name" value="Multiheme_Cytochr_ET"/>
</dbReference>
<dbReference type="InterPro" id="IPR023155">
    <property type="entry name" value="Cyt_c-552/4"/>
</dbReference>
<dbReference type="Pfam" id="PF18962">
    <property type="entry name" value="Por_Secre_tail"/>
    <property type="match status" value="1"/>
</dbReference>
<proteinExistence type="predicted"/>
<dbReference type="SUPFAM" id="SSF48695">
    <property type="entry name" value="Multiheme cytochromes"/>
    <property type="match status" value="1"/>
</dbReference>
<comment type="caution">
    <text evidence="5">The sequence shown here is derived from an EMBL/GenBank/DDBJ whole genome shotgun (WGS) entry which is preliminary data.</text>
</comment>
<accession>A0A7V5UFW7</accession>
<evidence type="ECO:0000259" key="3">
    <source>
        <dbReference type="Pfam" id="PF13435"/>
    </source>
</evidence>
<feature type="domain" description="Secretion system C-terminal sorting" evidence="4">
    <location>
        <begin position="427"/>
        <end position="502"/>
    </location>
</feature>
<reference evidence="5" key="1">
    <citation type="journal article" date="2020" name="mSystems">
        <title>Genome- and Community-Level Interaction Insights into Carbon Utilization and Element Cycling Functions of Hydrothermarchaeota in Hydrothermal Sediment.</title>
        <authorList>
            <person name="Zhou Z."/>
            <person name="Liu Y."/>
            <person name="Xu W."/>
            <person name="Pan J."/>
            <person name="Luo Z.H."/>
            <person name="Li M."/>
        </authorList>
    </citation>
    <scope>NUCLEOTIDE SEQUENCE [LARGE SCALE GENOMIC DNA]</scope>
    <source>
        <strain evidence="5">HyVt-527</strain>
    </source>
</reference>
<evidence type="ECO:0000313" key="5">
    <source>
        <dbReference type="EMBL" id="HHJ53649.1"/>
    </source>
</evidence>
<evidence type="ECO:0000256" key="2">
    <source>
        <dbReference type="SAM" id="SignalP"/>
    </source>
</evidence>
<dbReference type="NCBIfam" id="TIGR04183">
    <property type="entry name" value="Por_Secre_tail"/>
    <property type="match status" value="1"/>
</dbReference>
<dbReference type="AlphaFoldDB" id="A0A7V5UFW7"/>
<sequence>MKKLLLSVLLLCLFSGMLWAQATYVGSQTCATCHSDKYTDWSASGHPYKFSVIQDNQPPTYPDFVINFEDQWMDSLGSKPHTWDEIAGVIGGFGWKSRFVGTDGIIVGTASSTIDPASGHNQFNFYGGVEHGWVNYDVDHENKYYNYGCFKCHTTGPDTGGTWLEGVADLGTFAESGIGCESCHGPGSEHAKSPSKTNIDRVYEFAHLDNAFGGLVYAEGDTVRPDAESNDVNFLCGTCHNRSYTAPINSKGGFIKHHEQWDEFIASEHFEQGFTCITCHDPHKRVIWGGDGITITCETCHTKEAGFQKHNEYADCIDCHMPYAAKSGTTQGQSGYKGDIRSHLFKIIPDTLSIFTESGSDVRDDETRPAALSPAYSCLGCHNDSPTDSIPDMTLAQAAAAAEEMHEPTAIQTDEPLPTRYALKQNYPNPFNPSTTIEFTLPQASITEIAVFDVTGKKITTLMNQYLPAGVHKVRFDASALAAGVYMAKMVSGDYVAFRKMVLIK</sequence>
<evidence type="ECO:0000259" key="4">
    <source>
        <dbReference type="Pfam" id="PF18962"/>
    </source>
</evidence>
<protein>
    <submittedName>
        <fullName evidence="5">T9SS type A sorting domain-containing protein</fullName>
    </submittedName>
</protein>
<evidence type="ECO:0000256" key="1">
    <source>
        <dbReference type="ARBA" id="ARBA00022729"/>
    </source>
</evidence>
<dbReference type="Gene3D" id="1.10.1130.10">
    <property type="entry name" value="Flavocytochrome C3, Chain A"/>
    <property type="match status" value="2"/>
</dbReference>
<dbReference type="InterPro" id="IPR036280">
    <property type="entry name" value="Multihaem_cyt_sf"/>
</dbReference>
<feature type="domain" description="Cytochrome c-552/4" evidence="3">
    <location>
        <begin position="144"/>
        <end position="185"/>
    </location>
</feature>
<name>A0A7V5UFW7_CALAY</name>
<dbReference type="Pfam" id="PF13435">
    <property type="entry name" value="Cytochrome_C554"/>
    <property type="match status" value="1"/>
</dbReference>
<keyword evidence="1 2" id="KW-0732">Signal</keyword>
<dbReference type="PANTHER" id="PTHR35038:SF8">
    <property type="entry name" value="C-TYPE POLYHEME CYTOCHROME OMCC"/>
    <property type="match status" value="1"/>
</dbReference>
<feature type="chain" id="PRO_5030894724" evidence="2">
    <location>
        <begin position="21"/>
        <end position="505"/>
    </location>
</feature>